<dbReference type="OrthoDB" id="9802800at2"/>
<dbReference type="GO" id="GO:0006515">
    <property type="term" value="P:protein quality control for misfolded or incompletely synthesized proteins"/>
    <property type="evidence" value="ECO:0007669"/>
    <property type="project" value="TreeGrafter"/>
</dbReference>
<keyword evidence="9" id="KW-1185">Reference proteome</keyword>
<keyword evidence="5" id="KW-0720">Serine protease</keyword>
<dbReference type="GO" id="GO:0009368">
    <property type="term" value="C:endopeptidase Clp complex"/>
    <property type="evidence" value="ECO:0007669"/>
    <property type="project" value="TreeGrafter"/>
</dbReference>
<dbReference type="PRINTS" id="PR00127">
    <property type="entry name" value="CLPPROTEASEP"/>
</dbReference>
<dbReference type="GO" id="GO:0004252">
    <property type="term" value="F:serine-type endopeptidase activity"/>
    <property type="evidence" value="ECO:0007669"/>
    <property type="project" value="InterPro"/>
</dbReference>
<evidence type="ECO:0000256" key="7">
    <source>
        <dbReference type="SAM" id="MobiDB-lite"/>
    </source>
</evidence>
<dbReference type="STRING" id="1848.SAMN05443637_103205"/>
<dbReference type="GO" id="GO:0051117">
    <property type="term" value="F:ATPase binding"/>
    <property type="evidence" value="ECO:0007669"/>
    <property type="project" value="TreeGrafter"/>
</dbReference>
<comment type="similarity">
    <text evidence="1 6">Belongs to the peptidase S14 family.</text>
</comment>
<evidence type="ECO:0000256" key="6">
    <source>
        <dbReference type="RuleBase" id="RU003567"/>
    </source>
</evidence>
<feature type="region of interest" description="Disordered" evidence="7">
    <location>
        <begin position="1"/>
        <end position="27"/>
    </location>
</feature>
<proteinExistence type="inferred from homology"/>
<name>A0A1M6QAU2_PSETH</name>
<keyword evidence="4" id="KW-0378">Hydrolase</keyword>
<dbReference type="PANTHER" id="PTHR10381:SF70">
    <property type="entry name" value="ATP-DEPENDENT CLP PROTEASE PROTEOLYTIC SUBUNIT"/>
    <property type="match status" value="1"/>
</dbReference>
<dbReference type="Proteomes" id="UP000184363">
    <property type="component" value="Unassembled WGS sequence"/>
</dbReference>
<evidence type="ECO:0000256" key="2">
    <source>
        <dbReference type="ARBA" id="ARBA00022490"/>
    </source>
</evidence>
<evidence type="ECO:0000256" key="4">
    <source>
        <dbReference type="ARBA" id="ARBA00022801"/>
    </source>
</evidence>
<dbReference type="Pfam" id="PF00574">
    <property type="entry name" value="CLP_protease"/>
    <property type="match status" value="1"/>
</dbReference>
<evidence type="ECO:0000256" key="3">
    <source>
        <dbReference type="ARBA" id="ARBA00022670"/>
    </source>
</evidence>
<evidence type="ECO:0000313" key="8">
    <source>
        <dbReference type="EMBL" id="SHK17301.1"/>
    </source>
</evidence>
<dbReference type="InterPro" id="IPR001907">
    <property type="entry name" value="ClpP"/>
</dbReference>
<reference evidence="8 9" key="1">
    <citation type="submission" date="2016-11" db="EMBL/GenBank/DDBJ databases">
        <authorList>
            <person name="Jaros S."/>
            <person name="Januszkiewicz K."/>
            <person name="Wedrychowicz H."/>
        </authorList>
    </citation>
    <scope>NUCLEOTIDE SEQUENCE [LARGE SCALE GENOMIC DNA]</scope>
    <source>
        <strain evidence="8 9">DSM 43832</strain>
    </source>
</reference>
<dbReference type="InterPro" id="IPR029045">
    <property type="entry name" value="ClpP/crotonase-like_dom_sf"/>
</dbReference>
<organism evidence="8 9">
    <name type="scientific">Pseudonocardia thermophila</name>
    <dbReference type="NCBI Taxonomy" id="1848"/>
    <lineage>
        <taxon>Bacteria</taxon>
        <taxon>Bacillati</taxon>
        <taxon>Actinomycetota</taxon>
        <taxon>Actinomycetes</taxon>
        <taxon>Pseudonocardiales</taxon>
        <taxon>Pseudonocardiaceae</taxon>
        <taxon>Pseudonocardia</taxon>
    </lineage>
</organism>
<dbReference type="Gene3D" id="3.90.226.10">
    <property type="entry name" value="2-enoyl-CoA Hydratase, Chain A, domain 1"/>
    <property type="match status" value="1"/>
</dbReference>
<dbReference type="GO" id="GO:0004176">
    <property type="term" value="F:ATP-dependent peptidase activity"/>
    <property type="evidence" value="ECO:0007669"/>
    <property type="project" value="InterPro"/>
</dbReference>
<evidence type="ECO:0000256" key="1">
    <source>
        <dbReference type="ARBA" id="ARBA00007039"/>
    </source>
</evidence>
<accession>A0A1M6QAU2</accession>
<protein>
    <recommendedName>
        <fullName evidence="6">ATP-dependent Clp protease proteolytic subunit</fullName>
    </recommendedName>
</protein>
<feature type="compositionally biased region" description="Pro residues" evidence="7">
    <location>
        <begin position="12"/>
        <end position="21"/>
    </location>
</feature>
<dbReference type="EMBL" id="FRAP01000003">
    <property type="protein sequence ID" value="SHK17301.1"/>
    <property type="molecule type" value="Genomic_DNA"/>
</dbReference>
<dbReference type="RefSeq" id="WP_084754453.1">
    <property type="nucleotide sequence ID" value="NZ_CALGVN010000032.1"/>
</dbReference>
<gene>
    <name evidence="8" type="ORF">SAMN05443637_103205</name>
</gene>
<keyword evidence="3 8" id="KW-0645">Protease</keyword>
<evidence type="ECO:0000256" key="5">
    <source>
        <dbReference type="ARBA" id="ARBA00022825"/>
    </source>
</evidence>
<sequence length="209" mass="21776">MHRTTPDIERFPAPPSAPPALLPVGAPQWRPGDASDAAVSEQLLAERVIVVSGELDDAAAHRLISRLLLLDAIDRSDISLHVTGSGGTAPAALAVRDVLAHVRSDVATWAIGIVSGAMQVLLTAGTRGKRHALPHARIQLRRPSLGAPGALGGAGRLQDELRAELTALTAADAGRPVADLSTDLDAGRWLTAEEARAYGLVDRVGRDTG</sequence>
<dbReference type="CDD" id="cd07017">
    <property type="entry name" value="S14_ClpP_2"/>
    <property type="match status" value="1"/>
</dbReference>
<evidence type="ECO:0000313" key="9">
    <source>
        <dbReference type="Proteomes" id="UP000184363"/>
    </source>
</evidence>
<keyword evidence="2" id="KW-0963">Cytoplasm</keyword>
<dbReference type="InterPro" id="IPR023562">
    <property type="entry name" value="ClpP/TepA"/>
</dbReference>
<feature type="compositionally biased region" description="Basic and acidic residues" evidence="7">
    <location>
        <begin position="1"/>
        <end position="10"/>
    </location>
</feature>
<dbReference type="PANTHER" id="PTHR10381">
    <property type="entry name" value="ATP-DEPENDENT CLP PROTEASE PROTEOLYTIC SUBUNIT"/>
    <property type="match status" value="1"/>
</dbReference>
<dbReference type="SUPFAM" id="SSF52096">
    <property type="entry name" value="ClpP/crotonase"/>
    <property type="match status" value="1"/>
</dbReference>
<dbReference type="AlphaFoldDB" id="A0A1M6QAU2"/>